<evidence type="ECO:0000256" key="4">
    <source>
        <dbReference type="ARBA" id="ARBA00022771"/>
    </source>
</evidence>
<dbReference type="GeneID" id="28935913"/>
<dbReference type="InterPro" id="IPR043359">
    <property type="entry name" value="GLI-like"/>
</dbReference>
<gene>
    <name evidence="9" type="ORF">T552_01119</name>
</gene>
<organism evidence="9 10">
    <name type="scientific">Pneumocystis carinii (strain B80)</name>
    <name type="common">Rat pneumocystis pneumonia agent</name>
    <name type="synonym">Pneumocystis carinii f. sp. carinii</name>
    <dbReference type="NCBI Taxonomy" id="1408658"/>
    <lineage>
        <taxon>Eukaryota</taxon>
        <taxon>Fungi</taxon>
        <taxon>Dikarya</taxon>
        <taxon>Ascomycota</taxon>
        <taxon>Taphrinomycotina</taxon>
        <taxon>Pneumocystomycetes</taxon>
        <taxon>Pneumocystaceae</taxon>
        <taxon>Pneumocystis</taxon>
    </lineage>
</organism>
<dbReference type="VEuPathDB" id="FungiDB:T552_01119"/>
<dbReference type="GO" id="GO:0000981">
    <property type="term" value="F:DNA-binding transcription factor activity, RNA polymerase II-specific"/>
    <property type="evidence" value="ECO:0007669"/>
    <property type="project" value="TreeGrafter"/>
</dbReference>
<dbReference type="PROSITE" id="PS50157">
    <property type="entry name" value="ZINC_FINGER_C2H2_2"/>
    <property type="match status" value="1"/>
</dbReference>
<evidence type="ECO:0000256" key="5">
    <source>
        <dbReference type="ARBA" id="ARBA00022833"/>
    </source>
</evidence>
<dbReference type="EMBL" id="LFVZ01000005">
    <property type="protein sequence ID" value="KTW29162.1"/>
    <property type="molecule type" value="Genomic_DNA"/>
</dbReference>
<protein>
    <recommendedName>
        <fullName evidence="8">C2H2-type domain-containing protein</fullName>
    </recommendedName>
</protein>
<dbReference type="SUPFAM" id="SSF57667">
    <property type="entry name" value="beta-beta-alpha zinc fingers"/>
    <property type="match status" value="1"/>
</dbReference>
<dbReference type="RefSeq" id="XP_018226355.1">
    <property type="nucleotide sequence ID" value="XM_018369711.1"/>
</dbReference>
<dbReference type="InterPro" id="IPR036236">
    <property type="entry name" value="Znf_C2H2_sf"/>
</dbReference>
<dbReference type="OrthoDB" id="3214149at2759"/>
<dbReference type="PANTHER" id="PTHR45718:SF4">
    <property type="entry name" value="TRANSCRIPTIONAL ACTIVATOR CUBITUS INTERRUPTUS"/>
    <property type="match status" value="1"/>
</dbReference>
<keyword evidence="3" id="KW-0677">Repeat</keyword>
<name>A0A0W4ZLA2_PNEC8</name>
<evidence type="ECO:0000313" key="9">
    <source>
        <dbReference type="EMBL" id="KTW29162.1"/>
    </source>
</evidence>
<keyword evidence="10" id="KW-1185">Reference proteome</keyword>
<comment type="caution">
    <text evidence="9">The sequence shown here is derived from an EMBL/GenBank/DDBJ whole genome shotgun (WGS) entry which is preliminary data.</text>
</comment>
<keyword evidence="6" id="KW-0539">Nucleus</keyword>
<dbReference type="AlphaFoldDB" id="A0A0W4ZLA2"/>
<dbReference type="Gene3D" id="3.30.160.60">
    <property type="entry name" value="Classic Zinc Finger"/>
    <property type="match status" value="2"/>
</dbReference>
<evidence type="ECO:0000256" key="1">
    <source>
        <dbReference type="ARBA" id="ARBA00004123"/>
    </source>
</evidence>
<keyword evidence="4 7" id="KW-0863">Zinc-finger</keyword>
<evidence type="ECO:0000256" key="6">
    <source>
        <dbReference type="ARBA" id="ARBA00023242"/>
    </source>
</evidence>
<accession>A0A0W4ZLA2</accession>
<evidence type="ECO:0000256" key="3">
    <source>
        <dbReference type="ARBA" id="ARBA00022737"/>
    </source>
</evidence>
<dbReference type="GO" id="GO:0005634">
    <property type="term" value="C:nucleus"/>
    <property type="evidence" value="ECO:0007669"/>
    <property type="project" value="UniProtKB-SubCell"/>
</dbReference>
<evidence type="ECO:0000313" key="10">
    <source>
        <dbReference type="Proteomes" id="UP000054454"/>
    </source>
</evidence>
<keyword evidence="5" id="KW-0862">Zinc</keyword>
<sequence>MTLLTINCPTSKNGPSLYDSQCRIQNSSVSKSYQDNCSSVSSDTSESLPDAPKKKSSITAVCKWDRCFKNQGNLENLVNHLYYVHIGNAKATYVCEWDHCSQKRIIPMSRFALFVHLRSHIGEKPFFCRVPECQRLFARFDNLENHMKIVHDLDFTTSSTLSSHIQNPYSETHFISNKHVQNFHLKDETKNFCNKEFTENNQDESTDFLEEESMLSFYDLSKLLKQKLHWIKEENQRLKTGLHRAQKKCKRYYIQKEGAFEKLLIRSLGKSNAASIIR</sequence>
<reference evidence="10" key="1">
    <citation type="journal article" date="2016" name="Nat. Commun.">
        <title>Genome analysis of three Pneumocystis species reveals adaptation mechanisms to life exclusively in mammalian hosts.</title>
        <authorList>
            <person name="Ma L."/>
            <person name="Chen Z."/>
            <person name="Huang D.W."/>
            <person name="Kutty G."/>
            <person name="Ishihara M."/>
            <person name="Wang H."/>
            <person name="Abouelleil A."/>
            <person name="Bishop L."/>
            <person name="Davey E."/>
            <person name="Deng R."/>
            <person name="Deng X."/>
            <person name="Fan L."/>
            <person name="Fantoni G."/>
            <person name="Fitzgerald M."/>
            <person name="Gogineni E."/>
            <person name="Goldberg J.M."/>
            <person name="Handley G."/>
            <person name="Hu X."/>
            <person name="Huber C."/>
            <person name="Jiao X."/>
            <person name="Jones K."/>
            <person name="Levin J.Z."/>
            <person name="Liu Y."/>
            <person name="Macdonald P."/>
            <person name="Melnikov A."/>
            <person name="Raley C."/>
            <person name="Sassi M."/>
            <person name="Sherman B.T."/>
            <person name="Song X."/>
            <person name="Sykes S."/>
            <person name="Tran B."/>
            <person name="Walsh L."/>
            <person name="Xia Y."/>
            <person name="Yang J."/>
            <person name="Young S."/>
            <person name="Zeng Q."/>
            <person name="Zheng X."/>
            <person name="Stephens R."/>
            <person name="Nusbaum C."/>
            <person name="Birren B.W."/>
            <person name="Azadi P."/>
            <person name="Lempicki R.A."/>
            <person name="Cuomo C.A."/>
            <person name="Kovacs J.A."/>
        </authorList>
    </citation>
    <scope>NUCLEOTIDE SEQUENCE [LARGE SCALE GENOMIC DNA]</scope>
    <source>
        <strain evidence="10">B80</strain>
    </source>
</reference>
<dbReference type="GO" id="GO:0008270">
    <property type="term" value="F:zinc ion binding"/>
    <property type="evidence" value="ECO:0007669"/>
    <property type="project" value="UniProtKB-KW"/>
</dbReference>
<dbReference type="Proteomes" id="UP000054454">
    <property type="component" value="Unassembled WGS sequence"/>
</dbReference>
<dbReference type="SMART" id="SM00355">
    <property type="entry name" value="ZnF_C2H2"/>
    <property type="match status" value="3"/>
</dbReference>
<evidence type="ECO:0000256" key="2">
    <source>
        <dbReference type="ARBA" id="ARBA00022723"/>
    </source>
</evidence>
<evidence type="ECO:0000256" key="7">
    <source>
        <dbReference type="PROSITE-ProRule" id="PRU00042"/>
    </source>
</evidence>
<dbReference type="PROSITE" id="PS00028">
    <property type="entry name" value="ZINC_FINGER_C2H2_1"/>
    <property type="match status" value="1"/>
</dbReference>
<evidence type="ECO:0000259" key="8">
    <source>
        <dbReference type="PROSITE" id="PS50157"/>
    </source>
</evidence>
<dbReference type="GO" id="GO:0000978">
    <property type="term" value="F:RNA polymerase II cis-regulatory region sequence-specific DNA binding"/>
    <property type="evidence" value="ECO:0007669"/>
    <property type="project" value="TreeGrafter"/>
</dbReference>
<dbReference type="InterPro" id="IPR013087">
    <property type="entry name" value="Znf_C2H2_type"/>
</dbReference>
<keyword evidence="2" id="KW-0479">Metal-binding</keyword>
<dbReference type="PANTHER" id="PTHR45718">
    <property type="entry name" value="TRANSCRIPTIONAL ACTIVATOR CUBITUS INTERRUPTUS"/>
    <property type="match status" value="1"/>
</dbReference>
<proteinExistence type="predicted"/>
<feature type="domain" description="C2H2-type" evidence="8">
    <location>
        <begin position="126"/>
        <end position="151"/>
    </location>
</feature>
<comment type="subcellular location">
    <subcellularLocation>
        <location evidence="1">Nucleus</location>
    </subcellularLocation>
</comment>